<accession>A0A7C8R916</accession>
<feature type="region of interest" description="Disordered" evidence="1">
    <location>
        <begin position="42"/>
        <end position="74"/>
    </location>
</feature>
<evidence type="ECO:0000313" key="4">
    <source>
        <dbReference type="Proteomes" id="UP000474640"/>
    </source>
</evidence>
<dbReference type="Gene3D" id="3.90.1140.10">
    <property type="entry name" value="Cyclic phosphodiesterase"/>
    <property type="match status" value="1"/>
</dbReference>
<dbReference type="InterPro" id="IPR009210">
    <property type="entry name" value="ASCC1"/>
</dbReference>
<feature type="domain" description="A-kinase anchor protein 7-like phosphoesterase" evidence="2">
    <location>
        <begin position="76"/>
        <end position="314"/>
    </location>
</feature>
<comment type="caution">
    <text evidence="3">The sequence shown here is derived from an EMBL/GenBank/DDBJ whole genome shotgun (WGS) entry which is preliminary data.</text>
</comment>
<organism evidence="3 4">
    <name type="scientific">Orbilia oligospora</name>
    <name type="common">Nematode-trapping fungus</name>
    <name type="synonym">Arthrobotrys oligospora</name>
    <dbReference type="NCBI Taxonomy" id="2813651"/>
    <lineage>
        <taxon>Eukaryota</taxon>
        <taxon>Fungi</taxon>
        <taxon>Dikarya</taxon>
        <taxon>Ascomycota</taxon>
        <taxon>Pezizomycotina</taxon>
        <taxon>Orbiliomycetes</taxon>
        <taxon>Orbiliales</taxon>
        <taxon>Orbiliaceae</taxon>
        <taxon>Orbilia</taxon>
    </lineage>
</organism>
<dbReference type="GO" id="GO:0005634">
    <property type="term" value="C:nucleus"/>
    <property type="evidence" value="ECO:0007669"/>
    <property type="project" value="TreeGrafter"/>
</dbReference>
<dbReference type="Proteomes" id="UP000474640">
    <property type="component" value="Unassembled WGS sequence"/>
</dbReference>
<dbReference type="GO" id="GO:0006307">
    <property type="term" value="P:DNA alkylation repair"/>
    <property type="evidence" value="ECO:0007669"/>
    <property type="project" value="InterPro"/>
</dbReference>
<evidence type="ECO:0000259" key="2">
    <source>
        <dbReference type="Pfam" id="PF10469"/>
    </source>
</evidence>
<reference evidence="3 4" key="1">
    <citation type="submission" date="2020-01" db="EMBL/GenBank/DDBJ databases">
        <authorList>
            <person name="Palmer J.M."/>
        </authorList>
    </citation>
    <scope>NUCLEOTIDE SEQUENCE [LARGE SCALE GENOMIC DNA]</scope>
    <source>
        <strain evidence="3 4">TWF970</strain>
    </source>
</reference>
<dbReference type="AlphaFoldDB" id="A0A7C8R916"/>
<gene>
    <name evidence="3" type="ORF">TWF970_005915</name>
</gene>
<dbReference type="Pfam" id="PF10469">
    <property type="entry name" value="AKAP7_NLS"/>
    <property type="match status" value="1"/>
</dbReference>
<dbReference type="PANTHER" id="PTHR13360:SF1">
    <property type="entry name" value="ACTIVATING SIGNAL COINTEGRATOR 1 COMPLEX SUBUNIT 1"/>
    <property type="match status" value="1"/>
</dbReference>
<name>A0A7C8R916_ORBOL</name>
<dbReference type="GO" id="GO:0006355">
    <property type="term" value="P:regulation of DNA-templated transcription"/>
    <property type="evidence" value="ECO:0007669"/>
    <property type="project" value="TreeGrafter"/>
</dbReference>
<evidence type="ECO:0000313" key="3">
    <source>
        <dbReference type="EMBL" id="KAF3277049.1"/>
    </source>
</evidence>
<dbReference type="OrthoDB" id="277832at2759"/>
<sequence length="341" mass="37835">MYNVINIPQLPLRTSYVTDFRVGRCSGPPFPSALAPYHGHSERLMASSSSSNSRARDQGQSSSFPTFKDRGPSKSPTHFLCLPLHGNYYQTLPPAHLSLKTALKQFTIDEANPESGLSESDEKFRIPPDAFRPFDTLHLTLGVMTLSTKEEVENAISTLKSLDLSQFLPPAVSGGDKKLYVDLKGLQPFLNSKSTIAGCRVLYLPPTDASSSSQTRLLQFSEALRSHLIEKGILTPENKSLTLHATVINTVYCKRINPALDSRNTRNRDRGSRSNKIERVQFDGSEVLERYKDYVWATGVEIDRVQICRMGAKKGQEVVLEDGTVEVIGGGYESIVDRLIE</sequence>
<dbReference type="PANTHER" id="PTHR13360">
    <property type="entry name" value="ACTIVATING SIGNAL COINTEGRATOR 1 COMPLEX SUBUNIT 1"/>
    <property type="match status" value="1"/>
</dbReference>
<dbReference type="EMBL" id="JAABOJ010000030">
    <property type="protein sequence ID" value="KAF3277049.1"/>
    <property type="molecule type" value="Genomic_DNA"/>
</dbReference>
<proteinExistence type="predicted"/>
<dbReference type="InterPro" id="IPR019510">
    <property type="entry name" value="AKAP7-like_phosphoesterase"/>
</dbReference>
<protein>
    <recommendedName>
        <fullName evidence="2">A-kinase anchor protein 7-like phosphoesterase domain-containing protein</fullName>
    </recommendedName>
</protein>
<evidence type="ECO:0000256" key="1">
    <source>
        <dbReference type="SAM" id="MobiDB-lite"/>
    </source>
</evidence>